<dbReference type="InterPro" id="IPR010851">
    <property type="entry name" value="DEFL"/>
</dbReference>
<evidence type="ECO:0000256" key="3">
    <source>
        <dbReference type="ARBA" id="ARBA00022525"/>
    </source>
</evidence>
<keyword evidence="3 9" id="KW-0964">Secreted</keyword>
<feature type="chain" id="PRO_5014500330" description="Defensin-like protein" evidence="9">
    <location>
        <begin position="21"/>
        <end position="131"/>
    </location>
</feature>
<keyword evidence="8" id="KW-1015">Disulfide bond</keyword>
<dbReference type="HOGENOM" id="CLU_158287_0_0_1"/>
<reference evidence="10 12" key="1">
    <citation type="journal article" date="2011" name="Nature">
        <title>The Medicago genome provides insight into the evolution of rhizobial symbioses.</title>
        <authorList>
            <person name="Young N.D."/>
            <person name="Debelle F."/>
            <person name="Oldroyd G.E."/>
            <person name="Geurts R."/>
            <person name="Cannon S.B."/>
            <person name="Udvardi M.K."/>
            <person name="Benedito V.A."/>
            <person name="Mayer K.F."/>
            <person name="Gouzy J."/>
            <person name="Schoof H."/>
            <person name="Van de Peer Y."/>
            <person name="Proost S."/>
            <person name="Cook D.R."/>
            <person name="Meyers B.C."/>
            <person name="Spannagl M."/>
            <person name="Cheung F."/>
            <person name="De Mita S."/>
            <person name="Krishnakumar V."/>
            <person name="Gundlach H."/>
            <person name="Zhou S."/>
            <person name="Mudge J."/>
            <person name="Bharti A.K."/>
            <person name="Murray J.D."/>
            <person name="Naoumkina M.A."/>
            <person name="Rosen B."/>
            <person name="Silverstein K.A."/>
            <person name="Tang H."/>
            <person name="Rombauts S."/>
            <person name="Zhao P.X."/>
            <person name="Zhou P."/>
            <person name="Barbe V."/>
            <person name="Bardou P."/>
            <person name="Bechner M."/>
            <person name="Bellec A."/>
            <person name="Berger A."/>
            <person name="Berges H."/>
            <person name="Bidwell S."/>
            <person name="Bisseling T."/>
            <person name="Choisne N."/>
            <person name="Couloux A."/>
            <person name="Denny R."/>
            <person name="Deshpande S."/>
            <person name="Dai X."/>
            <person name="Doyle J.J."/>
            <person name="Dudez A.M."/>
            <person name="Farmer A.D."/>
            <person name="Fouteau S."/>
            <person name="Franken C."/>
            <person name="Gibelin C."/>
            <person name="Gish J."/>
            <person name="Goldstein S."/>
            <person name="Gonzalez A.J."/>
            <person name="Green P.J."/>
            <person name="Hallab A."/>
            <person name="Hartog M."/>
            <person name="Hua A."/>
            <person name="Humphray S.J."/>
            <person name="Jeong D.H."/>
            <person name="Jing Y."/>
            <person name="Jocker A."/>
            <person name="Kenton S.M."/>
            <person name="Kim D.J."/>
            <person name="Klee K."/>
            <person name="Lai H."/>
            <person name="Lang C."/>
            <person name="Lin S."/>
            <person name="Macmil S.L."/>
            <person name="Magdelenat G."/>
            <person name="Matthews L."/>
            <person name="McCorrison J."/>
            <person name="Monaghan E.L."/>
            <person name="Mun J.H."/>
            <person name="Najar F.Z."/>
            <person name="Nicholson C."/>
            <person name="Noirot C."/>
            <person name="O'Bleness M."/>
            <person name="Paule C.R."/>
            <person name="Poulain J."/>
            <person name="Prion F."/>
            <person name="Qin B."/>
            <person name="Qu C."/>
            <person name="Retzel E.F."/>
            <person name="Riddle C."/>
            <person name="Sallet E."/>
            <person name="Samain S."/>
            <person name="Samson N."/>
            <person name="Sanders I."/>
            <person name="Saurat O."/>
            <person name="Scarpelli C."/>
            <person name="Schiex T."/>
            <person name="Segurens B."/>
            <person name="Severin A.J."/>
            <person name="Sherrier D.J."/>
            <person name="Shi R."/>
            <person name="Sims S."/>
            <person name="Singer S.R."/>
            <person name="Sinharoy S."/>
            <person name="Sterck L."/>
            <person name="Viollet A."/>
            <person name="Wang B.B."/>
            <person name="Wang K."/>
            <person name="Wang M."/>
            <person name="Wang X."/>
            <person name="Warfsmann J."/>
            <person name="Weissenbach J."/>
            <person name="White D.D."/>
            <person name="White J.D."/>
            <person name="Wiley G.B."/>
            <person name="Wincker P."/>
            <person name="Xing Y."/>
            <person name="Yang L."/>
            <person name="Yao Z."/>
            <person name="Ying F."/>
            <person name="Zhai J."/>
            <person name="Zhou L."/>
            <person name="Zuber A."/>
            <person name="Denarie J."/>
            <person name="Dixon R.A."/>
            <person name="May G.D."/>
            <person name="Schwartz D.C."/>
            <person name="Rogers J."/>
            <person name="Quetier F."/>
            <person name="Town C.D."/>
            <person name="Roe B.A."/>
        </authorList>
    </citation>
    <scope>NUCLEOTIDE SEQUENCE [LARGE SCALE GENOMIC DNA]</scope>
    <source>
        <strain evidence="10">A17</strain>
        <strain evidence="11 12">cv. Jemalong A17</strain>
    </source>
</reference>
<feature type="signal peptide" evidence="9">
    <location>
        <begin position="1"/>
        <end position="20"/>
    </location>
</feature>
<dbReference type="GO" id="GO:0031640">
    <property type="term" value="P:killing of cells of another organism"/>
    <property type="evidence" value="ECO:0007669"/>
    <property type="project" value="UniProtKB-UniRule"/>
</dbReference>
<evidence type="ECO:0000256" key="6">
    <source>
        <dbReference type="ARBA" id="ARBA00022729"/>
    </source>
</evidence>
<gene>
    <name evidence="10" type="ordered locus">MTR_2g037300</name>
</gene>
<name>A0A072V6J4_MEDTR</name>
<dbReference type="PANTHER" id="PTHR36788:SF2">
    <property type="entry name" value="DEFENSIN-LIKE PROTEIN 183"/>
    <property type="match status" value="1"/>
</dbReference>
<keyword evidence="6 9" id="KW-0732">Signal</keyword>
<reference evidence="11" key="3">
    <citation type="submission" date="2015-04" db="UniProtKB">
        <authorList>
            <consortium name="EnsemblPlants"/>
        </authorList>
    </citation>
    <scope>IDENTIFICATION</scope>
    <source>
        <strain evidence="11">cv. Jemalong A17</strain>
    </source>
</reference>
<dbReference type="Pfam" id="PF07333">
    <property type="entry name" value="SLR1-BP"/>
    <property type="match status" value="1"/>
</dbReference>
<organism evidence="10 12">
    <name type="scientific">Medicago truncatula</name>
    <name type="common">Barrel medic</name>
    <name type="synonym">Medicago tribuloides</name>
    <dbReference type="NCBI Taxonomy" id="3880"/>
    <lineage>
        <taxon>Eukaryota</taxon>
        <taxon>Viridiplantae</taxon>
        <taxon>Streptophyta</taxon>
        <taxon>Embryophyta</taxon>
        <taxon>Tracheophyta</taxon>
        <taxon>Spermatophyta</taxon>
        <taxon>Magnoliopsida</taxon>
        <taxon>eudicotyledons</taxon>
        <taxon>Gunneridae</taxon>
        <taxon>Pentapetalae</taxon>
        <taxon>rosids</taxon>
        <taxon>fabids</taxon>
        <taxon>Fabales</taxon>
        <taxon>Fabaceae</taxon>
        <taxon>Papilionoideae</taxon>
        <taxon>50 kb inversion clade</taxon>
        <taxon>NPAAA clade</taxon>
        <taxon>Hologalegina</taxon>
        <taxon>IRL clade</taxon>
        <taxon>Trifolieae</taxon>
        <taxon>Medicago</taxon>
    </lineage>
</organism>
<dbReference type="GO" id="GO:0005576">
    <property type="term" value="C:extracellular region"/>
    <property type="evidence" value="ECO:0007669"/>
    <property type="project" value="UniProtKB-SubCell"/>
</dbReference>
<dbReference type="EnsemblPlants" id="KEH37427">
    <property type="protein sequence ID" value="KEH37427"/>
    <property type="gene ID" value="MTR_2g037300"/>
</dbReference>
<comment type="similarity">
    <text evidence="2 9">Belongs to the DEFL family.</text>
</comment>
<evidence type="ECO:0000256" key="5">
    <source>
        <dbReference type="ARBA" id="ARBA00022577"/>
    </source>
</evidence>
<evidence type="ECO:0000256" key="9">
    <source>
        <dbReference type="RuleBase" id="RU367109"/>
    </source>
</evidence>
<evidence type="ECO:0000313" key="12">
    <source>
        <dbReference type="Proteomes" id="UP000002051"/>
    </source>
</evidence>
<protein>
    <recommendedName>
        <fullName evidence="9">Defensin-like protein</fullName>
    </recommendedName>
</protein>
<reference evidence="10 12" key="2">
    <citation type="journal article" date="2014" name="BMC Genomics">
        <title>An improved genome release (version Mt4.0) for the model legume Medicago truncatula.</title>
        <authorList>
            <person name="Tang H."/>
            <person name="Krishnakumar V."/>
            <person name="Bidwell S."/>
            <person name="Rosen B."/>
            <person name="Chan A."/>
            <person name="Zhou S."/>
            <person name="Gentzbittel L."/>
            <person name="Childs K.L."/>
            <person name="Yandell M."/>
            <person name="Gundlach H."/>
            <person name="Mayer K.F."/>
            <person name="Schwartz D.C."/>
            <person name="Town C.D."/>
        </authorList>
    </citation>
    <scope>GENOME REANNOTATION</scope>
    <source>
        <strain evidence="10">A17</strain>
        <strain evidence="11 12">cv. Jemalong A17</strain>
    </source>
</reference>
<evidence type="ECO:0000256" key="7">
    <source>
        <dbReference type="ARBA" id="ARBA00022821"/>
    </source>
</evidence>
<comment type="subcellular location">
    <subcellularLocation>
        <location evidence="1 9">Secreted</location>
    </subcellularLocation>
</comment>
<evidence type="ECO:0000256" key="4">
    <source>
        <dbReference type="ARBA" id="ARBA00022529"/>
    </source>
</evidence>
<proteinExistence type="inferred from homology"/>
<dbReference type="AlphaFoldDB" id="A0A072V6J4"/>
<evidence type="ECO:0000256" key="8">
    <source>
        <dbReference type="ARBA" id="ARBA00023157"/>
    </source>
</evidence>
<evidence type="ECO:0000313" key="10">
    <source>
        <dbReference type="EMBL" id="KEH37427.1"/>
    </source>
</evidence>
<keyword evidence="12" id="KW-1185">Reference proteome</keyword>
<dbReference type="GO" id="GO:0050832">
    <property type="term" value="P:defense response to fungus"/>
    <property type="evidence" value="ECO:0007669"/>
    <property type="project" value="UniProtKB-UniRule"/>
</dbReference>
<dbReference type="PANTHER" id="PTHR36788">
    <property type="entry name" value="DEFENSIN-LIKE PROTEIN 183"/>
    <property type="match status" value="1"/>
</dbReference>
<evidence type="ECO:0000313" key="11">
    <source>
        <dbReference type="EnsemblPlants" id="KEH37427"/>
    </source>
</evidence>
<evidence type="ECO:0000256" key="2">
    <source>
        <dbReference type="ARBA" id="ARBA00006722"/>
    </source>
</evidence>
<sequence length="131" mass="14193">MAYPISKSFCFISILVFVVAVQLIQVEGNCTKIIGSCADVNCPYTCRRIYEKHARVLGSSCAIYNLCTCTLDKSPPNDTPKQCSIGLGLCNSTCNDDCCNAECVKKYNSRGSGGACIKIDGQNFCLCLYNS</sequence>
<keyword evidence="5 9" id="KW-0295">Fungicide</keyword>
<dbReference type="Proteomes" id="UP000002051">
    <property type="component" value="Chromosome 2"/>
</dbReference>
<evidence type="ECO:0000256" key="1">
    <source>
        <dbReference type="ARBA" id="ARBA00004613"/>
    </source>
</evidence>
<dbReference type="EMBL" id="CM001218">
    <property type="protein sequence ID" value="KEH37427.1"/>
    <property type="molecule type" value="Genomic_DNA"/>
</dbReference>
<accession>A0A072V6J4</accession>
<dbReference type="InterPro" id="IPR039641">
    <property type="entry name" value="LCR"/>
</dbReference>
<keyword evidence="4 9" id="KW-0929">Antimicrobial</keyword>
<keyword evidence="7 9" id="KW-0611">Plant defense</keyword>